<sequence>MGVPDSQFVLAGGEFLAASCDSGRCEWRESARQQSPMSRGNLEEGGRREHSDSECSRSVQQLTAAGGLNARREEMLYACEVFGGVNRIQVRDSHIFMEEVRVRLQERADVLSRALKEDYPHSRTKYDSSTLHQAGNLGSSLENP</sequence>
<feature type="compositionally biased region" description="Polar residues" evidence="1">
    <location>
        <begin position="127"/>
        <end position="144"/>
    </location>
</feature>
<dbReference type="EMBL" id="JBJQOH010000003">
    <property type="protein sequence ID" value="KAL3691131.1"/>
    <property type="molecule type" value="Genomic_DNA"/>
</dbReference>
<proteinExistence type="predicted"/>
<feature type="region of interest" description="Disordered" evidence="1">
    <location>
        <begin position="121"/>
        <end position="144"/>
    </location>
</feature>
<name>A0ABD3HJW3_9MARC</name>
<organism evidence="2 3">
    <name type="scientific">Riccia sorocarpa</name>
    <dbReference type="NCBI Taxonomy" id="122646"/>
    <lineage>
        <taxon>Eukaryota</taxon>
        <taxon>Viridiplantae</taxon>
        <taxon>Streptophyta</taxon>
        <taxon>Embryophyta</taxon>
        <taxon>Marchantiophyta</taxon>
        <taxon>Marchantiopsida</taxon>
        <taxon>Marchantiidae</taxon>
        <taxon>Marchantiales</taxon>
        <taxon>Ricciaceae</taxon>
        <taxon>Riccia</taxon>
    </lineage>
</organism>
<comment type="caution">
    <text evidence="2">The sequence shown here is derived from an EMBL/GenBank/DDBJ whole genome shotgun (WGS) entry which is preliminary data.</text>
</comment>
<evidence type="ECO:0000313" key="3">
    <source>
        <dbReference type="Proteomes" id="UP001633002"/>
    </source>
</evidence>
<keyword evidence="3" id="KW-1185">Reference proteome</keyword>
<feature type="compositionally biased region" description="Basic and acidic residues" evidence="1">
    <location>
        <begin position="41"/>
        <end position="55"/>
    </location>
</feature>
<feature type="region of interest" description="Disordered" evidence="1">
    <location>
        <begin position="28"/>
        <end position="58"/>
    </location>
</feature>
<accession>A0ABD3HJW3</accession>
<protein>
    <submittedName>
        <fullName evidence="2">Uncharacterized protein</fullName>
    </submittedName>
</protein>
<gene>
    <name evidence="2" type="ORF">R1sor_004782</name>
</gene>
<dbReference type="AlphaFoldDB" id="A0ABD3HJW3"/>
<evidence type="ECO:0000313" key="2">
    <source>
        <dbReference type="EMBL" id="KAL3691131.1"/>
    </source>
</evidence>
<reference evidence="2 3" key="1">
    <citation type="submission" date="2024-09" db="EMBL/GenBank/DDBJ databases">
        <title>Chromosome-scale assembly of Riccia sorocarpa.</title>
        <authorList>
            <person name="Paukszto L."/>
        </authorList>
    </citation>
    <scope>NUCLEOTIDE SEQUENCE [LARGE SCALE GENOMIC DNA]</scope>
    <source>
        <strain evidence="2">LP-2024</strain>
        <tissue evidence="2">Aerial parts of the thallus</tissue>
    </source>
</reference>
<dbReference type="Proteomes" id="UP001633002">
    <property type="component" value="Unassembled WGS sequence"/>
</dbReference>
<evidence type="ECO:0000256" key="1">
    <source>
        <dbReference type="SAM" id="MobiDB-lite"/>
    </source>
</evidence>